<evidence type="ECO:0000256" key="2">
    <source>
        <dbReference type="ARBA" id="ARBA00007928"/>
    </source>
</evidence>
<reference evidence="8" key="2">
    <citation type="submission" date="2022-05" db="EMBL/GenBank/DDBJ databases">
        <authorList>
            <consortium name="NCBI Pathogen Detection Project"/>
        </authorList>
    </citation>
    <scope>NUCLEOTIDE SEQUENCE</scope>
    <source>
        <strain evidence="8">CAV1698</strain>
    </source>
</reference>
<dbReference type="PANTHER" id="PTHR30086">
    <property type="entry name" value="ARGININE EXPORTER PROTEIN ARGO"/>
    <property type="match status" value="1"/>
</dbReference>
<dbReference type="GO" id="GO:0042970">
    <property type="term" value="F:homoserine transmembrane transporter activity"/>
    <property type="evidence" value="ECO:0007669"/>
    <property type="project" value="TreeGrafter"/>
</dbReference>
<dbReference type="InterPro" id="IPR001123">
    <property type="entry name" value="LeuE-type"/>
</dbReference>
<name>A0A9C7V3T2_CITAM</name>
<evidence type="ECO:0000313" key="8">
    <source>
        <dbReference type="EMBL" id="HCD1256628.1"/>
    </source>
</evidence>
<evidence type="ECO:0000313" key="9">
    <source>
        <dbReference type="Proteomes" id="UP000862426"/>
    </source>
</evidence>
<dbReference type="AlphaFoldDB" id="A0A9C7V3T2"/>
<evidence type="ECO:0000256" key="1">
    <source>
        <dbReference type="ARBA" id="ARBA00004651"/>
    </source>
</evidence>
<comment type="similarity">
    <text evidence="2">Belongs to the Rht family.</text>
</comment>
<dbReference type="Pfam" id="PF01810">
    <property type="entry name" value="LysE"/>
    <property type="match status" value="1"/>
</dbReference>
<feature type="transmembrane region" description="Helical" evidence="7">
    <location>
        <begin position="179"/>
        <end position="202"/>
    </location>
</feature>
<feature type="transmembrane region" description="Helical" evidence="7">
    <location>
        <begin position="39"/>
        <end position="65"/>
    </location>
</feature>
<comment type="caution">
    <text evidence="8">The sequence shown here is derived from an EMBL/GenBank/DDBJ whole genome shotgun (WGS) entry which is preliminary data.</text>
</comment>
<feature type="transmembrane region" description="Helical" evidence="7">
    <location>
        <begin position="7"/>
        <end position="27"/>
    </location>
</feature>
<reference evidence="8" key="1">
    <citation type="journal article" date="2018" name="Genome Biol.">
        <title>SKESA: strategic k-mer extension for scrupulous assemblies.</title>
        <authorList>
            <person name="Souvorov A."/>
            <person name="Agarwala R."/>
            <person name="Lipman D.J."/>
        </authorList>
    </citation>
    <scope>NUCLEOTIDE SEQUENCE</scope>
    <source>
        <strain evidence="8">CAV1698</strain>
    </source>
</reference>
<protein>
    <submittedName>
        <fullName evidence="8">LysE family translocator</fullName>
    </submittedName>
</protein>
<dbReference type="Proteomes" id="UP000862426">
    <property type="component" value="Unassembled WGS sequence"/>
</dbReference>
<accession>A0A9C7V3T2</accession>
<dbReference type="EMBL" id="DACYAJ020000021">
    <property type="protein sequence ID" value="HCD1256628.1"/>
    <property type="molecule type" value="Genomic_DNA"/>
</dbReference>
<feature type="transmembrane region" description="Helical" evidence="7">
    <location>
        <begin position="72"/>
        <end position="89"/>
    </location>
</feature>
<keyword evidence="6 7" id="KW-0472">Membrane</keyword>
<sequence length="206" mass="22560">MLINIEFLLTSLIVIISPGTGAIYTIAMGLSRGTAMSLLAAVGCTLGIVPHMLAAITGLAAIFYSSEIAFTLIKYAGVVWLLYMAWNIIKEKSTLQPDDCDITQSGVKVILHAIFINLLNPKLSLFFLAFLPQFIQISSTAPATDMLILSSIFMIMTLLVFIFYGVFSSFMRTKVLNHPMILSGLRFLFSCGFVSLAVNLFLTQRG</sequence>
<evidence type="ECO:0000256" key="7">
    <source>
        <dbReference type="SAM" id="Phobius"/>
    </source>
</evidence>
<dbReference type="PANTHER" id="PTHR30086:SF14">
    <property type="entry name" value="HOMOSERINE_HOMOSERINE LACTONE EFFLUX PROTEIN"/>
    <property type="match status" value="1"/>
</dbReference>
<gene>
    <name evidence="8" type="ORF">JD854_RS16445</name>
</gene>
<evidence type="ECO:0000256" key="3">
    <source>
        <dbReference type="ARBA" id="ARBA00022475"/>
    </source>
</evidence>
<feature type="transmembrane region" description="Helical" evidence="7">
    <location>
        <begin position="109"/>
        <end position="135"/>
    </location>
</feature>
<evidence type="ECO:0000256" key="4">
    <source>
        <dbReference type="ARBA" id="ARBA00022692"/>
    </source>
</evidence>
<organism evidence="8 9">
    <name type="scientific">Citrobacter amalonaticus</name>
    <dbReference type="NCBI Taxonomy" id="35703"/>
    <lineage>
        <taxon>Bacteria</taxon>
        <taxon>Pseudomonadati</taxon>
        <taxon>Pseudomonadota</taxon>
        <taxon>Gammaproteobacteria</taxon>
        <taxon>Enterobacterales</taxon>
        <taxon>Enterobacteriaceae</taxon>
        <taxon>Citrobacter</taxon>
    </lineage>
</organism>
<keyword evidence="4 7" id="KW-0812">Transmembrane</keyword>
<comment type="subcellular location">
    <subcellularLocation>
        <location evidence="1">Cell membrane</location>
        <topology evidence="1">Multi-pass membrane protein</topology>
    </subcellularLocation>
</comment>
<keyword evidence="3" id="KW-1003">Cell membrane</keyword>
<keyword evidence="5 7" id="KW-1133">Transmembrane helix</keyword>
<feature type="transmembrane region" description="Helical" evidence="7">
    <location>
        <begin position="147"/>
        <end position="167"/>
    </location>
</feature>
<evidence type="ECO:0000256" key="5">
    <source>
        <dbReference type="ARBA" id="ARBA00022989"/>
    </source>
</evidence>
<evidence type="ECO:0000256" key="6">
    <source>
        <dbReference type="ARBA" id="ARBA00023136"/>
    </source>
</evidence>
<proteinExistence type="inferred from homology"/>
<dbReference type="GO" id="GO:0005886">
    <property type="term" value="C:plasma membrane"/>
    <property type="evidence" value="ECO:0007669"/>
    <property type="project" value="UniProtKB-SubCell"/>
</dbReference>